<dbReference type="EMBL" id="MU827302">
    <property type="protein sequence ID" value="KAJ7365867.1"/>
    <property type="molecule type" value="Genomic_DNA"/>
</dbReference>
<protein>
    <recommendedName>
        <fullName evidence="4">Nudix hydrolase domain-containing protein</fullName>
    </recommendedName>
</protein>
<reference evidence="2" key="1">
    <citation type="submission" date="2023-01" db="EMBL/GenBank/DDBJ databases">
        <title>Genome assembly of the deep-sea coral Lophelia pertusa.</title>
        <authorList>
            <person name="Herrera S."/>
            <person name="Cordes E."/>
        </authorList>
    </citation>
    <scope>NUCLEOTIDE SEQUENCE</scope>
    <source>
        <strain evidence="2">USNM1676648</strain>
        <tissue evidence="2">Polyp</tissue>
    </source>
</reference>
<feature type="compositionally biased region" description="Polar residues" evidence="1">
    <location>
        <begin position="295"/>
        <end position="306"/>
    </location>
</feature>
<keyword evidence="3" id="KW-1185">Reference proteome</keyword>
<dbReference type="Proteomes" id="UP001163046">
    <property type="component" value="Unassembled WGS sequence"/>
</dbReference>
<proteinExistence type="predicted"/>
<name>A0A9W9YTB1_9CNID</name>
<evidence type="ECO:0008006" key="4">
    <source>
        <dbReference type="Google" id="ProtNLM"/>
    </source>
</evidence>
<accession>A0A9W9YTB1</accession>
<evidence type="ECO:0000313" key="3">
    <source>
        <dbReference type="Proteomes" id="UP001163046"/>
    </source>
</evidence>
<dbReference type="Gene3D" id="3.90.79.10">
    <property type="entry name" value="Nucleoside Triphosphate Pyrophosphohydrolase"/>
    <property type="match status" value="1"/>
</dbReference>
<organism evidence="2 3">
    <name type="scientific">Desmophyllum pertusum</name>
    <dbReference type="NCBI Taxonomy" id="174260"/>
    <lineage>
        <taxon>Eukaryota</taxon>
        <taxon>Metazoa</taxon>
        <taxon>Cnidaria</taxon>
        <taxon>Anthozoa</taxon>
        <taxon>Hexacorallia</taxon>
        <taxon>Scleractinia</taxon>
        <taxon>Caryophylliina</taxon>
        <taxon>Caryophylliidae</taxon>
        <taxon>Desmophyllum</taxon>
    </lineage>
</organism>
<feature type="region of interest" description="Disordered" evidence="1">
    <location>
        <begin position="255"/>
        <end position="306"/>
    </location>
</feature>
<feature type="compositionally biased region" description="Basic and acidic residues" evidence="1">
    <location>
        <begin position="205"/>
        <end position="223"/>
    </location>
</feature>
<dbReference type="AlphaFoldDB" id="A0A9W9YTB1"/>
<dbReference type="SUPFAM" id="SSF55811">
    <property type="entry name" value="Nudix"/>
    <property type="match status" value="1"/>
</dbReference>
<comment type="caution">
    <text evidence="2">The sequence shown here is derived from an EMBL/GenBank/DDBJ whole genome shotgun (WGS) entry which is preliminary data.</text>
</comment>
<dbReference type="InterPro" id="IPR015797">
    <property type="entry name" value="NUDIX_hydrolase-like_dom_sf"/>
</dbReference>
<gene>
    <name evidence="2" type="ORF">OS493_002589</name>
</gene>
<sequence length="375" mass="43156">MVSRRPVSLDISSLTEHIRDWMSEEVQNIAAMHEAALHQLFSHMWKFNKRWSFVLNPPLPHDLESLKARAVDELARRQASNVQYSEDFYHPWSLPKGNFKHRMLSTGLFIEPAADCAVRELKEETGIRLDTDEVKNCPWIDLLQTDNLNPIKVIRRNSDEELDMSKETDQLENTSIEYEAEQSKHEVEDSFPTFPTLDTSTEQETVEKGQDNKKDEDDPHKCQEDIQQDSNILNNELGQQCNTEPMGVDQEKVDVEQCKSSGIEETLEERRGVKRKRNDDDDDDDDNENCPLPVISSTPSKCDNSLDSLTTPMSGDKQEVIMAKSPHVQGSIHEECAWFTLEEARLKSPVFEQIYQTQQFTQLLTSILHVAPQER</sequence>
<dbReference type="OrthoDB" id="5988181at2759"/>
<evidence type="ECO:0000313" key="2">
    <source>
        <dbReference type="EMBL" id="KAJ7365867.1"/>
    </source>
</evidence>
<feature type="region of interest" description="Disordered" evidence="1">
    <location>
        <begin position="179"/>
        <end position="223"/>
    </location>
</feature>
<evidence type="ECO:0000256" key="1">
    <source>
        <dbReference type="SAM" id="MobiDB-lite"/>
    </source>
</evidence>